<dbReference type="EC" id="2.7.10.1" evidence="2"/>
<dbReference type="PRINTS" id="PR00109">
    <property type="entry name" value="TYRKINASE"/>
</dbReference>
<dbReference type="FunFam" id="1.10.510.10:FF:001512">
    <property type="entry name" value="Receptor tyrosine-protein kinase erbB-2"/>
    <property type="match status" value="1"/>
</dbReference>
<dbReference type="PANTHER" id="PTHR24418">
    <property type="entry name" value="TYROSINE-PROTEIN KINASE"/>
    <property type="match status" value="1"/>
</dbReference>
<dbReference type="GO" id="GO:0012505">
    <property type="term" value="C:endomembrane system"/>
    <property type="evidence" value="ECO:0007669"/>
    <property type="project" value="UniProtKB-SubCell"/>
</dbReference>
<dbReference type="AlphaFoldDB" id="A0AA36FW05"/>
<keyword evidence="4" id="KW-0547">Nucleotide-binding</keyword>
<dbReference type="EMBL" id="CATQJA010000864">
    <property type="protein sequence ID" value="CAJ0564368.1"/>
    <property type="molecule type" value="Genomic_DNA"/>
</dbReference>
<evidence type="ECO:0000256" key="2">
    <source>
        <dbReference type="ARBA" id="ARBA00011902"/>
    </source>
</evidence>
<dbReference type="GO" id="GO:0005524">
    <property type="term" value="F:ATP binding"/>
    <property type="evidence" value="ECO:0007669"/>
    <property type="project" value="UniProtKB-KW"/>
</dbReference>
<comment type="subcellular location">
    <subcellularLocation>
        <location evidence="1">Endomembrane system</location>
    </subcellularLocation>
</comment>
<sequence>MKRTERTIKPLAGPNQAPKNIDGIRISLSLYRIWSKLALRQYLVGRKASLDVRTLLLFGSQVASALEYLHGQQFVHRDVAARNVLVFGPQLVKLSDFGLSRALDYDAVYTASRSKLPIRWMAPESINFREFSMASDVWMFGVCCWEIMSWGQKPWTTVSNADVIGEIEAGKRPPCPEACPPALYGYLEKHIWAQQPPKRPLMNEVSQILRDVLEQLKRRVHPEQIRVVRPIQNIPVIRTNIECLPNLTLWRTLEEQRRQMEEDEKWLQQLETQDGEGDGAQTTPLGDDDENLNRVLRSLALDEETPNGNIPPIHNVSASQLNCVRRAAESIAENVGKLENTYSQQMKHEDFVHGIKEITTRLREMFSEAAPLVVDCAVERQHEMEKCEALIGNDMRQMSKAMQALAENLPSVAYNAHRRDVVRIARDLSSNCRDFVDLLTRRHHTVPSPAAAQLTDC</sequence>
<dbReference type="PROSITE" id="PS00109">
    <property type="entry name" value="PROTEIN_KINASE_TYR"/>
    <property type="match status" value="1"/>
</dbReference>
<feature type="domain" description="Protein kinase" evidence="10">
    <location>
        <begin position="1"/>
        <end position="213"/>
    </location>
</feature>
<evidence type="ECO:0000259" key="10">
    <source>
        <dbReference type="PROSITE" id="PS50011"/>
    </source>
</evidence>
<dbReference type="InterPro" id="IPR000719">
    <property type="entry name" value="Prot_kinase_dom"/>
</dbReference>
<dbReference type="Gene3D" id="1.10.510.10">
    <property type="entry name" value="Transferase(Phosphotransferase) domain 1"/>
    <property type="match status" value="1"/>
</dbReference>
<evidence type="ECO:0000256" key="7">
    <source>
        <dbReference type="ARBA" id="ARBA00023136"/>
    </source>
</evidence>
<dbReference type="Gene3D" id="1.20.120.330">
    <property type="entry name" value="Nucleotidyltransferases domain 2"/>
    <property type="match status" value="1"/>
</dbReference>
<accession>A0AA36FW05</accession>
<evidence type="ECO:0000256" key="6">
    <source>
        <dbReference type="ARBA" id="ARBA00022840"/>
    </source>
</evidence>
<dbReference type="Proteomes" id="UP001177023">
    <property type="component" value="Unassembled WGS sequence"/>
</dbReference>
<evidence type="ECO:0000256" key="5">
    <source>
        <dbReference type="ARBA" id="ARBA00022777"/>
    </source>
</evidence>
<comment type="catalytic activity">
    <reaction evidence="9">
        <text>L-tyrosyl-[protein] + ATP = O-phospho-L-tyrosyl-[protein] + ADP + H(+)</text>
        <dbReference type="Rhea" id="RHEA:10596"/>
        <dbReference type="Rhea" id="RHEA-COMP:10136"/>
        <dbReference type="Rhea" id="RHEA-COMP:20101"/>
        <dbReference type="ChEBI" id="CHEBI:15378"/>
        <dbReference type="ChEBI" id="CHEBI:30616"/>
        <dbReference type="ChEBI" id="CHEBI:46858"/>
        <dbReference type="ChEBI" id="CHEBI:61978"/>
        <dbReference type="ChEBI" id="CHEBI:456216"/>
        <dbReference type="EC" id="2.7.10.1"/>
    </reaction>
</comment>
<dbReference type="InterPro" id="IPR008266">
    <property type="entry name" value="Tyr_kinase_AS"/>
</dbReference>
<dbReference type="InterPro" id="IPR050198">
    <property type="entry name" value="Non-receptor_tyrosine_kinases"/>
</dbReference>
<name>A0AA36FW05_9BILA</name>
<keyword evidence="8" id="KW-0829">Tyrosine-protein kinase</keyword>
<evidence type="ECO:0000256" key="4">
    <source>
        <dbReference type="ARBA" id="ARBA00022741"/>
    </source>
</evidence>
<keyword evidence="5" id="KW-0418">Kinase</keyword>
<dbReference type="Pfam" id="PF07714">
    <property type="entry name" value="PK_Tyr_Ser-Thr"/>
    <property type="match status" value="1"/>
</dbReference>
<dbReference type="GO" id="GO:0007172">
    <property type="term" value="P:signal complex assembly"/>
    <property type="evidence" value="ECO:0007669"/>
    <property type="project" value="InterPro"/>
</dbReference>
<dbReference type="InterPro" id="IPR011009">
    <property type="entry name" value="Kinase-like_dom_sf"/>
</dbReference>
<dbReference type="Pfam" id="PF03623">
    <property type="entry name" value="Focal_AT"/>
    <property type="match status" value="1"/>
</dbReference>
<keyword evidence="3" id="KW-0808">Transferase</keyword>
<dbReference type="InterPro" id="IPR020635">
    <property type="entry name" value="Tyr_kinase_cat_dom"/>
</dbReference>
<dbReference type="GO" id="GO:0061564">
    <property type="term" value="P:axon development"/>
    <property type="evidence" value="ECO:0007669"/>
    <property type="project" value="UniProtKB-ARBA"/>
</dbReference>
<evidence type="ECO:0000256" key="1">
    <source>
        <dbReference type="ARBA" id="ARBA00004308"/>
    </source>
</evidence>
<comment type="caution">
    <text evidence="11">The sequence shown here is derived from an EMBL/GenBank/DDBJ whole genome shotgun (WGS) entry which is preliminary data.</text>
</comment>
<evidence type="ECO:0000256" key="3">
    <source>
        <dbReference type="ARBA" id="ARBA00022679"/>
    </source>
</evidence>
<dbReference type="InterPro" id="IPR001245">
    <property type="entry name" value="Ser-Thr/Tyr_kinase_cat_dom"/>
</dbReference>
<dbReference type="GO" id="GO:0048680">
    <property type="term" value="P:positive regulation of axon regeneration"/>
    <property type="evidence" value="ECO:0007669"/>
    <property type="project" value="UniProtKB-ARBA"/>
</dbReference>
<gene>
    <name evidence="11" type="ORF">MSPICULIGERA_LOCUS3047</name>
</gene>
<evidence type="ECO:0000313" key="11">
    <source>
        <dbReference type="EMBL" id="CAJ0564368.1"/>
    </source>
</evidence>
<evidence type="ECO:0000256" key="9">
    <source>
        <dbReference type="ARBA" id="ARBA00051243"/>
    </source>
</evidence>
<keyword evidence="6" id="KW-0067">ATP-binding</keyword>
<dbReference type="SUPFAM" id="SSF68993">
    <property type="entry name" value="FAT domain of focal adhesion kinase"/>
    <property type="match status" value="1"/>
</dbReference>
<dbReference type="InterPro" id="IPR036137">
    <property type="entry name" value="Focal_adhe_kin_target_dom_sf"/>
</dbReference>
<dbReference type="GO" id="GO:0005925">
    <property type="term" value="C:focal adhesion"/>
    <property type="evidence" value="ECO:0007669"/>
    <property type="project" value="InterPro"/>
</dbReference>
<keyword evidence="12" id="KW-1185">Reference proteome</keyword>
<dbReference type="PROSITE" id="PS50011">
    <property type="entry name" value="PROTEIN_KINASE_DOM"/>
    <property type="match status" value="1"/>
</dbReference>
<dbReference type="SMART" id="SM00219">
    <property type="entry name" value="TyrKc"/>
    <property type="match status" value="1"/>
</dbReference>
<proteinExistence type="predicted"/>
<feature type="non-terminal residue" evidence="11">
    <location>
        <position position="457"/>
    </location>
</feature>
<evidence type="ECO:0000256" key="8">
    <source>
        <dbReference type="ARBA" id="ARBA00023137"/>
    </source>
</evidence>
<keyword evidence="7" id="KW-0472">Membrane</keyword>
<dbReference type="SUPFAM" id="SSF56112">
    <property type="entry name" value="Protein kinase-like (PK-like)"/>
    <property type="match status" value="1"/>
</dbReference>
<dbReference type="InterPro" id="IPR005189">
    <property type="entry name" value="Focal_adhesion_kin_target_dom"/>
</dbReference>
<reference evidence="11" key="1">
    <citation type="submission" date="2023-06" db="EMBL/GenBank/DDBJ databases">
        <authorList>
            <person name="Delattre M."/>
        </authorList>
    </citation>
    <scope>NUCLEOTIDE SEQUENCE</scope>
    <source>
        <strain evidence="11">AF72</strain>
    </source>
</reference>
<dbReference type="GO" id="GO:0004714">
    <property type="term" value="F:transmembrane receptor protein tyrosine kinase activity"/>
    <property type="evidence" value="ECO:0007669"/>
    <property type="project" value="UniProtKB-EC"/>
</dbReference>
<evidence type="ECO:0000313" key="12">
    <source>
        <dbReference type="Proteomes" id="UP001177023"/>
    </source>
</evidence>
<protein>
    <recommendedName>
        <fullName evidence="2">receptor protein-tyrosine kinase</fullName>
        <ecNumber evidence="2">2.7.10.1</ecNumber>
    </recommendedName>
</protein>
<organism evidence="11 12">
    <name type="scientific">Mesorhabditis spiculigera</name>
    <dbReference type="NCBI Taxonomy" id="96644"/>
    <lineage>
        <taxon>Eukaryota</taxon>
        <taxon>Metazoa</taxon>
        <taxon>Ecdysozoa</taxon>
        <taxon>Nematoda</taxon>
        <taxon>Chromadorea</taxon>
        <taxon>Rhabditida</taxon>
        <taxon>Rhabditina</taxon>
        <taxon>Rhabditomorpha</taxon>
        <taxon>Rhabditoidea</taxon>
        <taxon>Rhabditidae</taxon>
        <taxon>Mesorhabditinae</taxon>
        <taxon>Mesorhabditis</taxon>
    </lineage>
</organism>